<evidence type="ECO:0000256" key="3">
    <source>
        <dbReference type="ARBA" id="ARBA00023125"/>
    </source>
</evidence>
<evidence type="ECO:0000313" key="9">
    <source>
        <dbReference type="Proteomes" id="UP001642360"/>
    </source>
</evidence>
<evidence type="ECO:0000313" key="8">
    <source>
        <dbReference type="EMBL" id="CAK9157366.1"/>
    </source>
</evidence>
<name>A0ABC8SJJ9_9AQUA</name>
<dbReference type="Pfam" id="PF00170">
    <property type="entry name" value="bZIP_1"/>
    <property type="match status" value="1"/>
</dbReference>
<dbReference type="CDD" id="cd14702">
    <property type="entry name" value="bZIP_plant_GBF1"/>
    <property type="match status" value="1"/>
</dbReference>
<dbReference type="PROSITE" id="PS50217">
    <property type="entry name" value="BZIP"/>
    <property type="match status" value="1"/>
</dbReference>
<dbReference type="PANTHER" id="PTHR46324">
    <property type="entry name" value="BASIC LEUCINE ZIPPER 43-RELATED"/>
    <property type="match status" value="1"/>
</dbReference>
<feature type="coiled-coil region" evidence="6">
    <location>
        <begin position="124"/>
        <end position="158"/>
    </location>
</feature>
<dbReference type="FunFam" id="1.20.5.170:FF:000020">
    <property type="entry name" value="BZIP transcription factor"/>
    <property type="match status" value="1"/>
</dbReference>
<evidence type="ECO:0000256" key="2">
    <source>
        <dbReference type="ARBA" id="ARBA00023015"/>
    </source>
</evidence>
<keyword evidence="9" id="KW-1185">Reference proteome</keyword>
<sequence length="178" mass="20407">MLQSEAAGLYCLAPENPSLFSTNVGLMQHNIPSSNFSRFLTNLPNSQTCPPFYEFSPQSISNNSTSDEAEEQQLRVIDERKQRRMISNRESARRSRMRKQRHLNELWSHVVHLTTENHNLIDKLNHASENHDRVLRENARLKEEASELRQMLSDLQIGSPLSALCDLEEIPCNAAHLS</sequence>
<dbReference type="GO" id="GO:0003677">
    <property type="term" value="F:DNA binding"/>
    <property type="evidence" value="ECO:0007669"/>
    <property type="project" value="UniProtKB-KW"/>
</dbReference>
<dbReference type="InterPro" id="IPR004827">
    <property type="entry name" value="bZIP"/>
</dbReference>
<keyword evidence="3" id="KW-0238">DNA-binding</keyword>
<evidence type="ECO:0000256" key="5">
    <source>
        <dbReference type="ARBA" id="ARBA00023242"/>
    </source>
</evidence>
<keyword evidence="6" id="KW-0175">Coiled coil</keyword>
<dbReference type="AlphaFoldDB" id="A0ABC8SJJ9"/>
<dbReference type="PROSITE" id="PS00036">
    <property type="entry name" value="BZIP_BASIC"/>
    <property type="match status" value="1"/>
</dbReference>
<dbReference type="InterPro" id="IPR046347">
    <property type="entry name" value="bZIP_sf"/>
</dbReference>
<comment type="caution">
    <text evidence="8">The sequence shown here is derived from an EMBL/GenBank/DDBJ whole genome shotgun (WGS) entry which is preliminary data.</text>
</comment>
<dbReference type="SUPFAM" id="SSF57959">
    <property type="entry name" value="Leucine zipper domain"/>
    <property type="match status" value="1"/>
</dbReference>
<dbReference type="EMBL" id="CAUOFW020002981">
    <property type="protein sequence ID" value="CAK9157366.1"/>
    <property type="molecule type" value="Genomic_DNA"/>
</dbReference>
<feature type="domain" description="BZIP" evidence="7">
    <location>
        <begin position="78"/>
        <end position="141"/>
    </location>
</feature>
<evidence type="ECO:0000256" key="1">
    <source>
        <dbReference type="ARBA" id="ARBA00004123"/>
    </source>
</evidence>
<dbReference type="Gene3D" id="1.20.5.170">
    <property type="match status" value="1"/>
</dbReference>
<organism evidence="8 9">
    <name type="scientific">Ilex paraguariensis</name>
    <name type="common">yerba mate</name>
    <dbReference type="NCBI Taxonomy" id="185542"/>
    <lineage>
        <taxon>Eukaryota</taxon>
        <taxon>Viridiplantae</taxon>
        <taxon>Streptophyta</taxon>
        <taxon>Embryophyta</taxon>
        <taxon>Tracheophyta</taxon>
        <taxon>Spermatophyta</taxon>
        <taxon>Magnoliopsida</taxon>
        <taxon>eudicotyledons</taxon>
        <taxon>Gunneridae</taxon>
        <taxon>Pentapetalae</taxon>
        <taxon>asterids</taxon>
        <taxon>campanulids</taxon>
        <taxon>Aquifoliales</taxon>
        <taxon>Aquifoliaceae</taxon>
        <taxon>Ilex</taxon>
    </lineage>
</organism>
<accession>A0ABC8SJJ9</accession>
<dbReference type="GO" id="GO:0046983">
    <property type="term" value="F:protein dimerization activity"/>
    <property type="evidence" value="ECO:0007669"/>
    <property type="project" value="UniProtKB-ARBA"/>
</dbReference>
<proteinExistence type="predicted"/>
<keyword evidence="2" id="KW-0805">Transcription regulation</keyword>
<keyword evidence="5" id="KW-0539">Nucleus</keyword>
<keyword evidence="4" id="KW-0804">Transcription</keyword>
<dbReference type="SMART" id="SM00338">
    <property type="entry name" value="BRLZ"/>
    <property type="match status" value="1"/>
</dbReference>
<dbReference type="Proteomes" id="UP001642360">
    <property type="component" value="Unassembled WGS sequence"/>
</dbReference>
<dbReference type="InterPro" id="IPR044521">
    <property type="entry name" value="AtbZIP8/43"/>
</dbReference>
<comment type="subcellular location">
    <subcellularLocation>
        <location evidence="1">Nucleus</location>
    </subcellularLocation>
</comment>
<protein>
    <recommendedName>
        <fullName evidence="7">BZIP domain-containing protein</fullName>
    </recommendedName>
</protein>
<evidence type="ECO:0000256" key="6">
    <source>
        <dbReference type="SAM" id="Coils"/>
    </source>
</evidence>
<dbReference type="InterPro" id="IPR045314">
    <property type="entry name" value="bZIP_plant_GBF1"/>
</dbReference>
<reference evidence="8 9" key="1">
    <citation type="submission" date="2024-02" db="EMBL/GenBank/DDBJ databases">
        <authorList>
            <person name="Vignale AGUSTIN F."/>
            <person name="Sosa J E."/>
            <person name="Modenutti C."/>
        </authorList>
    </citation>
    <scope>NUCLEOTIDE SEQUENCE [LARGE SCALE GENOMIC DNA]</scope>
</reference>
<evidence type="ECO:0000256" key="4">
    <source>
        <dbReference type="ARBA" id="ARBA00023163"/>
    </source>
</evidence>
<dbReference type="PANTHER" id="PTHR46324:SF26">
    <property type="entry name" value="OS02G0728001 PROTEIN"/>
    <property type="match status" value="1"/>
</dbReference>
<dbReference type="GO" id="GO:0005634">
    <property type="term" value="C:nucleus"/>
    <property type="evidence" value="ECO:0007669"/>
    <property type="project" value="UniProtKB-SubCell"/>
</dbReference>
<evidence type="ECO:0000259" key="7">
    <source>
        <dbReference type="PROSITE" id="PS50217"/>
    </source>
</evidence>
<gene>
    <name evidence="8" type="ORF">ILEXP_LOCUS25914</name>
</gene>